<dbReference type="CDD" id="cd08422">
    <property type="entry name" value="PBP2_CrgA_like"/>
    <property type="match status" value="1"/>
</dbReference>
<organism evidence="6 7">
    <name type="scientific">Paraburkholderia silvatlantica</name>
    <dbReference type="NCBI Taxonomy" id="321895"/>
    <lineage>
        <taxon>Bacteria</taxon>
        <taxon>Pseudomonadati</taxon>
        <taxon>Pseudomonadota</taxon>
        <taxon>Betaproteobacteria</taxon>
        <taxon>Burkholderiales</taxon>
        <taxon>Burkholderiaceae</taxon>
        <taxon>Paraburkholderia</taxon>
    </lineage>
</organism>
<dbReference type="Pfam" id="PF03466">
    <property type="entry name" value="LysR_substrate"/>
    <property type="match status" value="1"/>
</dbReference>
<dbReference type="PRINTS" id="PR00039">
    <property type="entry name" value="HTHLYSR"/>
</dbReference>
<proteinExistence type="inferred from homology"/>
<dbReference type="Pfam" id="PF00126">
    <property type="entry name" value="HTH_1"/>
    <property type="match status" value="1"/>
</dbReference>
<evidence type="ECO:0000256" key="2">
    <source>
        <dbReference type="ARBA" id="ARBA00023015"/>
    </source>
</evidence>
<evidence type="ECO:0000313" key="7">
    <source>
        <dbReference type="Proteomes" id="UP000247772"/>
    </source>
</evidence>
<dbReference type="GO" id="GO:0003677">
    <property type="term" value="F:DNA binding"/>
    <property type="evidence" value="ECO:0007669"/>
    <property type="project" value="UniProtKB-KW"/>
</dbReference>
<dbReference type="InterPro" id="IPR000847">
    <property type="entry name" value="LysR_HTH_N"/>
</dbReference>
<keyword evidence="4" id="KW-0804">Transcription</keyword>
<dbReference type="PANTHER" id="PTHR30537:SF5">
    <property type="entry name" value="HTH-TYPE TRANSCRIPTIONAL ACTIVATOR TTDR-RELATED"/>
    <property type="match status" value="1"/>
</dbReference>
<evidence type="ECO:0000313" key="6">
    <source>
        <dbReference type="EMBL" id="PYE20314.1"/>
    </source>
</evidence>
<dbReference type="PANTHER" id="PTHR30537">
    <property type="entry name" value="HTH-TYPE TRANSCRIPTIONAL REGULATOR"/>
    <property type="match status" value="1"/>
</dbReference>
<dbReference type="InterPro" id="IPR005119">
    <property type="entry name" value="LysR_subst-bd"/>
</dbReference>
<dbReference type="SUPFAM" id="SSF53850">
    <property type="entry name" value="Periplasmic binding protein-like II"/>
    <property type="match status" value="1"/>
</dbReference>
<dbReference type="InterPro" id="IPR036388">
    <property type="entry name" value="WH-like_DNA-bd_sf"/>
</dbReference>
<dbReference type="EMBL" id="QJSQ01000017">
    <property type="protein sequence ID" value="PYE20314.1"/>
    <property type="molecule type" value="Genomic_DNA"/>
</dbReference>
<comment type="similarity">
    <text evidence="1">Belongs to the LysR transcriptional regulatory family.</text>
</comment>
<keyword evidence="2" id="KW-0805">Transcription regulation</keyword>
<evidence type="ECO:0000256" key="1">
    <source>
        <dbReference type="ARBA" id="ARBA00009437"/>
    </source>
</evidence>
<gene>
    <name evidence="6" type="ORF">C7410_1174</name>
</gene>
<sequence>MRRRDSQKKTERDGSKVLHGFVSMRRILDAGRPKLNAAKGTTSVTRAHESDDRPIIAKGCRGAAVPAATGTTTLRTTTLENISGAISVFAAVVDAGTFAAAADVLGMSPPGVSRAIARLEKRLDIRLFNRTTRSISLTEGGRRFYEQVVPHLAGLEEAAIAASGNASAVRGRLRVNLDPVCYRAILGADLDRFMDAYSELEIELIARDSLGDLVAEGFDAAMRFGKPRSSMLVARKLLDTAVVTVAAPAYLSRWGRPLRPEDLEGSAHRCLEFRDPETGKPYPWEFHRKRKHVVVATNGRLTVNDPGALLNACLAGSGIAQMLLLGAEPLIAEGRLVNLFPDWPDERFPLYVYYPSRHYTPAKTRAFIDFIVAWAAGH</sequence>
<dbReference type="Proteomes" id="UP000247772">
    <property type="component" value="Unassembled WGS sequence"/>
</dbReference>
<protein>
    <submittedName>
        <fullName evidence="6">LysR family transcriptional regulator</fullName>
    </submittedName>
</protein>
<dbReference type="SUPFAM" id="SSF46785">
    <property type="entry name" value="Winged helix' DNA-binding domain"/>
    <property type="match status" value="1"/>
</dbReference>
<dbReference type="FunFam" id="1.10.10.10:FF:000001">
    <property type="entry name" value="LysR family transcriptional regulator"/>
    <property type="match status" value="1"/>
</dbReference>
<accession>A0A2V4T5R2</accession>
<evidence type="ECO:0000256" key="3">
    <source>
        <dbReference type="ARBA" id="ARBA00023125"/>
    </source>
</evidence>
<dbReference type="AlphaFoldDB" id="A0A2V4T5R2"/>
<name>A0A2V4T5R2_9BURK</name>
<feature type="domain" description="HTH lysR-type" evidence="5">
    <location>
        <begin position="88"/>
        <end position="138"/>
    </location>
</feature>
<dbReference type="InterPro" id="IPR058163">
    <property type="entry name" value="LysR-type_TF_proteobact-type"/>
</dbReference>
<dbReference type="PROSITE" id="PS50931">
    <property type="entry name" value="HTH_LYSR"/>
    <property type="match status" value="1"/>
</dbReference>
<evidence type="ECO:0000256" key="4">
    <source>
        <dbReference type="ARBA" id="ARBA00023163"/>
    </source>
</evidence>
<dbReference type="GO" id="GO:0003700">
    <property type="term" value="F:DNA-binding transcription factor activity"/>
    <property type="evidence" value="ECO:0007669"/>
    <property type="project" value="InterPro"/>
</dbReference>
<dbReference type="Gene3D" id="1.10.10.10">
    <property type="entry name" value="Winged helix-like DNA-binding domain superfamily/Winged helix DNA-binding domain"/>
    <property type="match status" value="1"/>
</dbReference>
<dbReference type="Gene3D" id="3.40.190.290">
    <property type="match status" value="1"/>
</dbReference>
<keyword evidence="3" id="KW-0238">DNA-binding</keyword>
<comment type="caution">
    <text evidence="6">The sequence shown here is derived from an EMBL/GenBank/DDBJ whole genome shotgun (WGS) entry which is preliminary data.</text>
</comment>
<reference evidence="6 7" key="1">
    <citation type="submission" date="2018-06" db="EMBL/GenBank/DDBJ databases">
        <title>Genomic Encyclopedia of Type Strains, Phase IV (KMG-V): Genome sequencing to study the core and pangenomes of soil and plant-associated prokaryotes.</title>
        <authorList>
            <person name="Whitman W."/>
        </authorList>
    </citation>
    <scope>NUCLEOTIDE SEQUENCE [LARGE SCALE GENOMIC DNA]</scope>
    <source>
        <strain evidence="6 7">SRCL-318</strain>
    </source>
</reference>
<evidence type="ECO:0000259" key="5">
    <source>
        <dbReference type="PROSITE" id="PS50931"/>
    </source>
</evidence>
<dbReference type="InterPro" id="IPR036390">
    <property type="entry name" value="WH_DNA-bd_sf"/>
</dbReference>